<accession>A0CFJ8</accession>
<evidence type="ECO:0000256" key="1">
    <source>
        <dbReference type="SAM" id="Coils"/>
    </source>
</evidence>
<evidence type="ECO:0000313" key="2">
    <source>
        <dbReference type="EMBL" id="CAK69565.1"/>
    </source>
</evidence>
<dbReference type="OrthoDB" id="312284at2759"/>
<gene>
    <name evidence="2" type="ORF">GSPATT00038005001</name>
</gene>
<dbReference type="GeneID" id="5022747"/>
<reference evidence="2 3" key="1">
    <citation type="journal article" date="2006" name="Nature">
        <title>Global trends of whole-genome duplications revealed by the ciliate Paramecium tetraurelia.</title>
        <authorList>
            <consortium name="Genoscope"/>
            <person name="Aury J.-M."/>
            <person name="Jaillon O."/>
            <person name="Duret L."/>
            <person name="Noel B."/>
            <person name="Jubin C."/>
            <person name="Porcel B.M."/>
            <person name="Segurens B."/>
            <person name="Daubin V."/>
            <person name="Anthouard V."/>
            <person name="Aiach N."/>
            <person name="Arnaiz O."/>
            <person name="Billaut A."/>
            <person name="Beisson J."/>
            <person name="Blanc I."/>
            <person name="Bouhouche K."/>
            <person name="Camara F."/>
            <person name="Duharcourt S."/>
            <person name="Guigo R."/>
            <person name="Gogendeau D."/>
            <person name="Katinka M."/>
            <person name="Keller A.-M."/>
            <person name="Kissmehl R."/>
            <person name="Klotz C."/>
            <person name="Koll F."/>
            <person name="Le Moue A."/>
            <person name="Lepere C."/>
            <person name="Malinsky S."/>
            <person name="Nowacki M."/>
            <person name="Nowak J.K."/>
            <person name="Plattner H."/>
            <person name="Poulain J."/>
            <person name="Ruiz F."/>
            <person name="Serrano V."/>
            <person name="Zagulski M."/>
            <person name="Dessen P."/>
            <person name="Betermier M."/>
            <person name="Weissenbach J."/>
            <person name="Scarpelli C."/>
            <person name="Schachter V."/>
            <person name="Sperling L."/>
            <person name="Meyer E."/>
            <person name="Cohen J."/>
            <person name="Wincker P."/>
        </authorList>
    </citation>
    <scope>NUCLEOTIDE SEQUENCE [LARGE SCALE GENOMIC DNA]</scope>
    <source>
        <strain evidence="2 3">Stock d4-2</strain>
    </source>
</reference>
<dbReference type="AlphaFoldDB" id="A0CFJ8"/>
<keyword evidence="1" id="KW-0175">Coiled coil</keyword>
<dbReference type="KEGG" id="ptm:GSPATT00038005001"/>
<feature type="coiled-coil region" evidence="1">
    <location>
        <begin position="51"/>
        <end position="78"/>
    </location>
</feature>
<dbReference type="InParanoid" id="A0CFJ8"/>
<protein>
    <submittedName>
        <fullName evidence="2">Uncharacterized protein</fullName>
    </submittedName>
</protein>
<organism evidence="2 3">
    <name type="scientific">Paramecium tetraurelia</name>
    <dbReference type="NCBI Taxonomy" id="5888"/>
    <lineage>
        <taxon>Eukaryota</taxon>
        <taxon>Sar</taxon>
        <taxon>Alveolata</taxon>
        <taxon>Ciliophora</taxon>
        <taxon>Intramacronucleata</taxon>
        <taxon>Oligohymenophorea</taxon>
        <taxon>Peniculida</taxon>
        <taxon>Parameciidae</taxon>
        <taxon>Paramecium</taxon>
    </lineage>
</organism>
<dbReference type="RefSeq" id="XP_001436962.1">
    <property type="nucleotide sequence ID" value="XM_001436925.1"/>
</dbReference>
<keyword evidence="3" id="KW-1185">Reference proteome</keyword>
<proteinExistence type="predicted"/>
<dbReference type="PANTHER" id="PTHR45333">
    <property type="entry name" value="MEMBRANE PROTEIN-RELATED"/>
    <property type="match status" value="1"/>
</dbReference>
<sequence>MNCKNEYDEDLSGVLALSKDVDKQVIPILIKIFKREKIQDCLVFLSQYQNLSQVELEIQQLENSLLFEKEQLLNAERMILIGLQMFLNIKDQEFNEQNFSIDEYEEIKKRSVHKNILSQEDYIITKIFSSPYSLR</sequence>
<name>A0CFJ8_PARTE</name>
<dbReference type="EMBL" id="CT868070">
    <property type="protein sequence ID" value="CAK69565.1"/>
    <property type="molecule type" value="Genomic_DNA"/>
</dbReference>
<dbReference type="HOGENOM" id="CLU_150341_0_0_1"/>
<dbReference type="PANTHER" id="PTHR45333:SF1">
    <property type="entry name" value="CHROMOSOME UNDETERMINED SCAFFOLD_625, WHOLE GENOME SHOTGUN SEQUENCE"/>
    <property type="match status" value="1"/>
</dbReference>
<evidence type="ECO:0000313" key="3">
    <source>
        <dbReference type="Proteomes" id="UP000000600"/>
    </source>
</evidence>
<dbReference type="Proteomes" id="UP000000600">
    <property type="component" value="Unassembled WGS sequence"/>
</dbReference>